<keyword evidence="1" id="KW-0732">Signal</keyword>
<dbReference type="PANTHER" id="PTHR31676">
    <property type="entry name" value="T31J12.3 PROTEIN-RELATED"/>
    <property type="match status" value="1"/>
</dbReference>
<dbReference type="GeneID" id="103711435"/>
<reference evidence="3" key="1">
    <citation type="submission" date="2025-08" db="UniProtKB">
        <authorList>
            <consortium name="RefSeq"/>
        </authorList>
    </citation>
    <scope>IDENTIFICATION</scope>
    <source>
        <tissue evidence="3">Young leaves</tissue>
    </source>
</reference>
<dbReference type="Gene3D" id="2.30.240.10">
    <property type="entry name" value="At5g01610-like"/>
    <property type="match status" value="1"/>
</dbReference>
<evidence type="ECO:0000313" key="3">
    <source>
        <dbReference type="RefSeq" id="XP_008795795.3"/>
    </source>
</evidence>
<dbReference type="KEGG" id="pda:103711435"/>
<keyword evidence="2" id="KW-1185">Reference proteome</keyword>
<sequence>MYMPLGTLDLPKPPAMASSSNPDLPFLFSLSSLIFLLLAGGTAATMEAAPTSPTSPSNGTTIYELLPEYGLPSGLLPDTVKSFQLGNDGIFVVELEGPCYVQFEYLVYYEPRITGVVKYGSIDELRGIQVRRFFLWFDVDAIKVDLPPSDFIYFEVGWITKQLPVGQFETVHSCQDNGLAGRVRRAADSLLQSILIP</sequence>
<dbReference type="OrthoDB" id="755906at2759"/>
<accession>A0A8B7CBS6</accession>
<name>A0A8B7CBS6_PHODC</name>
<dbReference type="AlphaFoldDB" id="A0A8B7CBS6"/>
<dbReference type="Pfam" id="PF04398">
    <property type="entry name" value="DUF538"/>
    <property type="match status" value="1"/>
</dbReference>
<dbReference type="InterPro" id="IPR036758">
    <property type="entry name" value="At5g01610-like"/>
</dbReference>
<feature type="signal peptide" evidence="1">
    <location>
        <begin position="1"/>
        <end position="44"/>
    </location>
</feature>
<evidence type="ECO:0000256" key="1">
    <source>
        <dbReference type="SAM" id="SignalP"/>
    </source>
</evidence>
<dbReference type="PANTHER" id="PTHR31676:SF71">
    <property type="entry name" value="EXPRESSED PROTEIN"/>
    <property type="match status" value="1"/>
</dbReference>
<evidence type="ECO:0000313" key="2">
    <source>
        <dbReference type="Proteomes" id="UP000228380"/>
    </source>
</evidence>
<dbReference type="Proteomes" id="UP000228380">
    <property type="component" value="Unplaced"/>
</dbReference>
<dbReference type="InterPro" id="IPR007493">
    <property type="entry name" value="DUF538"/>
</dbReference>
<proteinExistence type="predicted"/>
<protein>
    <submittedName>
        <fullName evidence="3">Uncharacterized protein LOC103711435</fullName>
    </submittedName>
</protein>
<gene>
    <name evidence="3" type="primary">LOC103711435</name>
</gene>
<organism evidence="2 3">
    <name type="scientific">Phoenix dactylifera</name>
    <name type="common">Date palm</name>
    <dbReference type="NCBI Taxonomy" id="42345"/>
    <lineage>
        <taxon>Eukaryota</taxon>
        <taxon>Viridiplantae</taxon>
        <taxon>Streptophyta</taxon>
        <taxon>Embryophyta</taxon>
        <taxon>Tracheophyta</taxon>
        <taxon>Spermatophyta</taxon>
        <taxon>Magnoliopsida</taxon>
        <taxon>Liliopsida</taxon>
        <taxon>Arecaceae</taxon>
        <taxon>Coryphoideae</taxon>
        <taxon>Phoeniceae</taxon>
        <taxon>Phoenix</taxon>
    </lineage>
</organism>
<dbReference type="RefSeq" id="XP_008795795.3">
    <property type="nucleotide sequence ID" value="XM_008797573.3"/>
</dbReference>
<dbReference type="SUPFAM" id="SSF141562">
    <property type="entry name" value="At5g01610-like"/>
    <property type="match status" value="1"/>
</dbReference>
<feature type="chain" id="PRO_5034069369" evidence="1">
    <location>
        <begin position="45"/>
        <end position="197"/>
    </location>
</feature>